<comment type="caution">
    <text evidence="1">The sequence shown here is derived from an EMBL/GenBank/DDBJ whole genome shotgun (WGS) entry which is preliminary data.</text>
</comment>
<organism evidence="1 2">
    <name type="scientific">Pseudoloma neurophilia</name>
    <dbReference type="NCBI Taxonomy" id="146866"/>
    <lineage>
        <taxon>Eukaryota</taxon>
        <taxon>Fungi</taxon>
        <taxon>Fungi incertae sedis</taxon>
        <taxon>Microsporidia</taxon>
        <taxon>Pseudoloma</taxon>
    </lineage>
</organism>
<gene>
    <name evidence="1" type="ORF">M153_5320002</name>
</gene>
<dbReference type="Proteomes" id="UP000051530">
    <property type="component" value="Unassembled WGS sequence"/>
</dbReference>
<keyword evidence="2" id="KW-1185">Reference proteome</keyword>
<dbReference type="VEuPathDB" id="MicrosporidiaDB:M153_5320002"/>
<sequence>HVDQVNQKSYKIRMEQIRENIFIQFYKNVLIILKKHLLLKNIHLLKTYIY</sequence>
<proteinExistence type="predicted"/>
<protein>
    <submittedName>
        <fullName evidence="1">Uncharacterized protein</fullName>
    </submittedName>
</protein>
<feature type="non-terminal residue" evidence="1">
    <location>
        <position position="1"/>
    </location>
</feature>
<name>A0A0R0LWY0_9MICR</name>
<accession>A0A0R0LWY0</accession>
<dbReference type="AlphaFoldDB" id="A0A0R0LWY0"/>
<evidence type="ECO:0000313" key="2">
    <source>
        <dbReference type="Proteomes" id="UP000051530"/>
    </source>
</evidence>
<dbReference type="EMBL" id="LGUB01000199">
    <property type="protein sequence ID" value="KRH93843.1"/>
    <property type="molecule type" value="Genomic_DNA"/>
</dbReference>
<reference evidence="1 2" key="1">
    <citation type="submission" date="2015-07" db="EMBL/GenBank/DDBJ databases">
        <title>The genome of Pseudoloma neurophilia, a relevant intracellular parasite of the zebrafish.</title>
        <authorList>
            <person name="Ndikumana S."/>
            <person name="Pelin A."/>
            <person name="Sanders J."/>
            <person name="Corradi N."/>
        </authorList>
    </citation>
    <scope>NUCLEOTIDE SEQUENCE [LARGE SCALE GENOMIC DNA]</scope>
    <source>
        <strain evidence="1 2">MK1</strain>
    </source>
</reference>
<evidence type="ECO:0000313" key="1">
    <source>
        <dbReference type="EMBL" id="KRH93843.1"/>
    </source>
</evidence>